<dbReference type="RefSeq" id="WP_377580209.1">
    <property type="nucleotide sequence ID" value="NZ_JBHTKA010000007.1"/>
</dbReference>
<gene>
    <name evidence="1" type="ORF">ACFQ21_15615</name>
</gene>
<evidence type="ECO:0000313" key="2">
    <source>
        <dbReference type="Proteomes" id="UP001597112"/>
    </source>
</evidence>
<comment type="caution">
    <text evidence="1">The sequence shown here is derived from an EMBL/GenBank/DDBJ whole genome shotgun (WGS) entry which is preliminary data.</text>
</comment>
<evidence type="ECO:0000313" key="1">
    <source>
        <dbReference type="EMBL" id="MFD1000754.1"/>
    </source>
</evidence>
<name>A0ABW3K3N0_9BACT</name>
<reference evidence="2" key="1">
    <citation type="journal article" date="2019" name="Int. J. Syst. Evol. Microbiol.">
        <title>The Global Catalogue of Microorganisms (GCM) 10K type strain sequencing project: providing services to taxonomists for standard genome sequencing and annotation.</title>
        <authorList>
            <consortium name="The Broad Institute Genomics Platform"/>
            <consortium name="The Broad Institute Genome Sequencing Center for Infectious Disease"/>
            <person name="Wu L."/>
            <person name="Ma J."/>
        </authorList>
    </citation>
    <scope>NUCLEOTIDE SEQUENCE [LARGE SCALE GENOMIC DNA]</scope>
    <source>
        <strain evidence="2">CCUG 58938</strain>
    </source>
</reference>
<dbReference type="EMBL" id="JBHTKA010000007">
    <property type="protein sequence ID" value="MFD1000754.1"/>
    <property type="molecule type" value="Genomic_DNA"/>
</dbReference>
<proteinExistence type="predicted"/>
<sequence>MMLRLSAMTKTPSIRFSKTLPGVLPPVTKPKIDTEVLSSIATEFLEDSFVYVHCYFENTTKDMLIRIWRTTYLIDRSSSSRSELVHIENITFAPLWTLIPDNATYNFLLVFSALPKSCTHFDLVEEIPQPGGFFIQGIQRNERDVYHVDI</sequence>
<accession>A0ABW3K3N0</accession>
<dbReference type="Proteomes" id="UP001597112">
    <property type="component" value="Unassembled WGS sequence"/>
</dbReference>
<keyword evidence="2" id="KW-1185">Reference proteome</keyword>
<organism evidence="1 2">
    <name type="scientific">Ohtaekwangia kribbensis</name>
    <dbReference type="NCBI Taxonomy" id="688913"/>
    <lineage>
        <taxon>Bacteria</taxon>
        <taxon>Pseudomonadati</taxon>
        <taxon>Bacteroidota</taxon>
        <taxon>Cytophagia</taxon>
        <taxon>Cytophagales</taxon>
        <taxon>Fulvivirgaceae</taxon>
        <taxon>Ohtaekwangia</taxon>
    </lineage>
</organism>
<protein>
    <submittedName>
        <fullName evidence="1">Uncharacterized protein</fullName>
    </submittedName>
</protein>